<organism evidence="5 6">
    <name type="scientific">Marinomonas rhizomae</name>
    <dbReference type="NCBI Taxonomy" id="491948"/>
    <lineage>
        <taxon>Bacteria</taxon>
        <taxon>Pseudomonadati</taxon>
        <taxon>Pseudomonadota</taxon>
        <taxon>Gammaproteobacteria</taxon>
        <taxon>Oceanospirillales</taxon>
        <taxon>Oceanospirillaceae</taxon>
        <taxon>Marinomonas</taxon>
    </lineage>
</organism>
<dbReference type="InterPro" id="IPR036390">
    <property type="entry name" value="WH_DNA-bd_sf"/>
</dbReference>
<dbReference type="RefSeq" id="WP_113918023.1">
    <property type="nucleotide sequence ID" value="NZ_QNSE01000014.1"/>
</dbReference>
<dbReference type="PANTHER" id="PTHR43537">
    <property type="entry name" value="TRANSCRIPTIONAL REGULATOR, GNTR FAMILY"/>
    <property type="match status" value="1"/>
</dbReference>
<dbReference type="SUPFAM" id="SSF48008">
    <property type="entry name" value="GntR ligand-binding domain-like"/>
    <property type="match status" value="1"/>
</dbReference>
<dbReference type="EMBL" id="QNSE01000014">
    <property type="protein sequence ID" value="RBP79423.1"/>
    <property type="molecule type" value="Genomic_DNA"/>
</dbReference>
<evidence type="ECO:0000256" key="2">
    <source>
        <dbReference type="ARBA" id="ARBA00023125"/>
    </source>
</evidence>
<dbReference type="CDD" id="cd07377">
    <property type="entry name" value="WHTH_GntR"/>
    <property type="match status" value="1"/>
</dbReference>
<dbReference type="OrthoDB" id="9799812at2"/>
<dbReference type="SUPFAM" id="SSF46785">
    <property type="entry name" value="Winged helix' DNA-binding domain"/>
    <property type="match status" value="1"/>
</dbReference>
<dbReference type="Pfam" id="PF07729">
    <property type="entry name" value="FCD"/>
    <property type="match status" value="1"/>
</dbReference>
<dbReference type="SMART" id="SM00895">
    <property type="entry name" value="FCD"/>
    <property type="match status" value="1"/>
</dbReference>
<accession>A0A366IXB5</accession>
<keyword evidence="3" id="KW-0804">Transcription</keyword>
<dbReference type="Proteomes" id="UP000252792">
    <property type="component" value="Unassembled WGS sequence"/>
</dbReference>
<comment type="caution">
    <text evidence="5">The sequence shown here is derived from an EMBL/GenBank/DDBJ whole genome shotgun (WGS) entry which is preliminary data.</text>
</comment>
<name>A0A366IXB5_9GAMM</name>
<dbReference type="PANTHER" id="PTHR43537:SF41">
    <property type="entry name" value="TRANSCRIPTIONAL REGULATORY PROTEIN"/>
    <property type="match status" value="1"/>
</dbReference>
<keyword evidence="1" id="KW-0805">Transcription regulation</keyword>
<dbReference type="AlphaFoldDB" id="A0A366IXB5"/>
<keyword evidence="6" id="KW-1185">Reference proteome</keyword>
<proteinExistence type="predicted"/>
<dbReference type="InterPro" id="IPR036388">
    <property type="entry name" value="WH-like_DNA-bd_sf"/>
</dbReference>
<evidence type="ECO:0000256" key="1">
    <source>
        <dbReference type="ARBA" id="ARBA00023015"/>
    </source>
</evidence>
<evidence type="ECO:0000313" key="5">
    <source>
        <dbReference type="EMBL" id="RBP79423.1"/>
    </source>
</evidence>
<reference evidence="5 6" key="1">
    <citation type="submission" date="2018-06" db="EMBL/GenBank/DDBJ databases">
        <title>Genomic Encyclopedia of Type Strains, Phase III (KMG-III): the genomes of soil and plant-associated and newly described type strains.</title>
        <authorList>
            <person name="Whitman W."/>
        </authorList>
    </citation>
    <scope>NUCLEOTIDE SEQUENCE [LARGE SCALE GENOMIC DNA]</scope>
    <source>
        <strain evidence="5 6">CECT 7377</strain>
    </source>
</reference>
<evidence type="ECO:0000256" key="3">
    <source>
        <dbReference type="ARBA" id="ARBA00023163"/>
    </source>
</evidence>
<dbReference type="Pfam" id="PF00392">
    <property type="entry name" value="GntR"/>
    <property type="match status" value="1"/>
</dbReference>
<evidence type="ECO:0000259" key="4">
    <source>
        <dbReference type="PROSITE" id="PS50949"/>
    </source>
</evidence>
<dbReference type="InterPro" id="IPR008920">
    <property type="entry name" value="TF_FadR/GntR_C"/>
</dbReference>
<dbReference type="InterPro" id="IPR011711">
    <property type="entry name" value="GntR_C"/>
</dbReference>
<dbReference type="GO" id="GO:0003677">
    <property type="term" value="F:DNA binding"/>
    <property type="evidence" value="ECO:0007669"/>
    <property type="project" value="UniProtKB-KW"/>
</dbReference>
<protein>
    <submittedName>
        <fullName evidence="5">GntR family transcriptional regulator</fullName>
    </submittedName>
</protein>
<dbReference type="SMART" id="SM00345">
    <property type="entry name" value="HTH_GNTR"/>
    <property type="match status" value="1"/>
</dbReference>
<sequence length="223" mass="25603">MSENNKQKAVLSVTEDIRAKILDGTYPEGMALSQVDIASTYQVSRTPVREALQILAGEELVEIRDTGRATVTTISPESFLEKCELRALIEMKLLELAIPLMGAEDIKKAREINESLKKCAPEEWMPLNYLFHEILYNPANRPLMQNVIKDLHHRHYARLKSFILSHRNTPRSLREHDELIDRCERQDIEGACYALESHIMMSAYALAEQLKSQQLKRRQTSSL</sequence>
<evidence type="ECO:0000313" key="6">
    <source>
        <dbReference type="Proteomes" id="UP000252792"/>
    </source>
</evidence>
<dbReference type="Gene3D" id="1.20.120.530">
    <property type="entry name" value="GntR ligand-binding domain-like"/>
    <property type="match status" value="1"/>
</dbReference>
<dbReference type="Gene3D" id="1.10.10.10">
    <property type="entry name" value="Winged helix-like DNA-binding domain superfamily/Winged helix DNA-binding domain"/>
    <property type="match status" value="1"/>
</dbReference>
<dbReference type="GO" id="GO:0003700">
    <property type="term" value="F:DNA-binding transcription factor activity"/>
    <property type="evidence" value="ECO:0007669"/>
    <property type="project" value="InterPro"/>
</dbReference>
<keyword evidence="2" id="KW-0238">DNA-binding</keyword>
<dbReference type="InterPro" id="IPR000524">
    <property type="entry name" value="Tscrpt_reg_HTH_GntR"/>
</dbReference>
<dbReference type="PROSITE" id="PS50949">
    <property type="entry name" value="HTH_GNTR"/>
    <property type="match status" value="1"/>
</dbReference>
<gene>
    <name evidence="5" type="ORF">DFP80_11412</name>
</gene>
<feature type="domain" description="HTH gntR-type" evidence="4">
    <location>
        <begin position="7"/>
        <end position="74"/>
    </location>
</feature>